<dbReference type="NCBIfam" id="TIGR01200">
    <property type="entry name" value="GLPGLI"/>
    <property type="match status" value="1"/>
</dbReference>
<dbReference type="EMBL" id="NBWU01000005">
    <property type="protein sequence ID" value="PCE63317.1"/>
    <property type="molecule type" value="Genomic_DNA"/>
</dbReference>
<dbReference type="Proteomes" id="UP000219559">
    <property type="component" value="Unassembled WGS sequence"/>
</dbReference>
<sequence length="276" mass="31247">MTRSLLIFSILFVMAQGKAQDFQGQAVYESKTQINIDLSGRNIPEDRKKRIQERMKQMGERSYVLDFNRTESIFKEEEKLDSPQGGNGGRGRMFMSMMSGGAGGDYYKNVTDAQYKNKVELFGKIFLINDSLPTWEWKLGSESKKIGQYTAYKATAIKQVRRPNTAAMFRRGAARDSAATMIEKEVTVTAWYTPEIPINQGPSDYWGLPGLILEVADDVTTMVCSKITINPQDKVAIKVPKKGKVVSQEEFDAIARKKTQEMRENFRNRGPRGGRQ</sequence>
<dbReference type="OrthoDB" id="1068986at2"/>
<name>A0A2A4G3R5_9FLAO</name>
<evidence type="ECO:0000313" key="2">
    <source>
        <dbReference type="Proteomes" id="UP000219559"/>
    </source>
</evidence>
<keyword evidence="2" id="KW-1185">Reference proteome</keyword>
<evidence type="ECO:0000313" key="1">
    <source>
        <dbReference type="EMBL" id="PCE63317.1"/>
    </source>
</evidence>
<gene>
    <name evidence="1" type="ORF">B7P33_13950</name>
</gene>
<dbReference type="RefSeq" id="WP_097443272.1">
    <property type="nucleotide sequence ID" value="NZ_NBWU01000005.1"/>
</dbReference>
<dbReference type="Pfam" id="PF09697">
    <property type="entry name" value="Porph_ging"/>
    <property type="match status" value="1"/>
</dbReference>
<dbReference type="InterPro" id="IPR005901">
    <property type="entry name" value="GLPGLI"/>
</dbReference>
<comment type="caution">
    <text evidence="1">The sequence shown here is derived from an EMBL/GenBank/DDBJ whole genome shotgun (WGS) entry which is preliminary data.</text>
</comment>
<protein>
    <recommendedName>
        <fullName evidence="3">GLPGLI family protein</fullName>
    </recommendedName>
</protein>
<accession>A0A2A4G3R5</accession>
<organism evidence="1 2">
    <name type="scientific">Sediminicola luteus</name>
    <dbReference type="NCBI Taxonomy" id="319238"/>
    <lineage>
        <taxon>Bacteria</taxon>
        <taxon>Pseudomonadati</taxon>
        <taxon>Bacteroidota</taxon>
        <taxon>Flavobacteriia</taxon>
        <taxon>Flavobacteriales</taxon>
        <taxon>Flavobacteriaceae</taxon>
        <taxon>Sediminicola</taxon>
    </lineage>
</organism>
<evidence type="ECO:0008006" key="3">
    <source>
        <dbReference type="Google" id="ProtNLM"/>
    </source>
</evidence>
<proteinExistence type="predicted"/>
<reference evidence="1 2" key="1">
    <citation type="submission" date="2017-04" db="EMBL/GenBank/DDBJ databases">
        <title>A new member of the family Flavobacteriaceae isolated from ascidians.</title>
        <authorList>
            <person name="Chen L."/>
        </authorList>
    </citation>
    <scope>NUCLEOTIDE SEQUENCE [LARGE SCALE GENOMIC DNA]</scope>
    <source>
        <strain evidence="1 2">HQA918</strain>
    </source>
</reference>
<dbReference type="AlphaFoldDB" id="A0A2A4G3R5"/>